<protein>
    <submittedName>
        <fullName evidence="1">Uncharacterized protein</fullName>
    </submittedName>
</protein>
<dbReference type="Proteomes" id="UP001066276">
    <property type="component" value="Chromosome 9"/>
</dbReference>
<dbReference type="EMBL" id="JANPWB010000013">
    <property type="protein sequence ID" value="KAJ1108926.1"/>
    <property type="molecule type" value="Genomic_DNA"/>
</dbReference>
<keyword evidence="2" id="KW-1185">Reference proteome</keyword>
<proteinExistence type="predicted"/>
<comment type="caution">
    <text evidence="1">The sequence shown here is derived from an EMBL/GenBank/DDBJ whole genome shotgun (WGS) entry which is preliminary data.</text>
</comment>
<name>A0AAV7N001_PLEWA</name>
<gene>
    <name evidence="1" type="ORF">NDU88_006296</name>
</gene>
<evidence type="ECO:0000313" key="2">
    <source>
        <dbReference type="Proteomes" id="UP001066276"/>
    </source>
</evidence>
<reference evidence="1" key="1">
    <citation type="journal article" date="2022" name="bioRxiv">
        <title>Sequencing and chromosome-scale assembly of the giantPleurodeles waltlgenome.</title>
        <authorList>
            <person name="Brown T."/>
            <person name="Elewa A."/>
            <person name="Iarovenko S."/>
            <person name="Subramanian E."/>
            <person name="Araus A.J."/>
            <person name="Petzold A."/>
            <person name="Susuki M."/>
            <person name="Suzuki K.-i.T."/>
            <person name="Hayashi T."/>
            <person name="Toyoda A."/>
            <person name="Oliveira C."/>
            <person name="Osipova E."/>
            <person name="Leigh N.D."/>
            <person name="Simon A."/>
            <person name="Yun M.H."/>
        </authorList>
    </citation>
    <scope>NUCLEOTIDE SEQUENCE</scope>
    <source>
        <strain evidence="1">20211129_DDA</strain>
        <tissue evidence="1">Liver</tissue>
    </source>
</reference>
<accession>A0AAV7N001</accession>
<organism evidence="1 2">
    <name type="scientific">Pleurodeles waltl</name>
    <name type="common">Iberian ribbed newt</name>
    <dbReference type="NCBI Taxonomy" id="8319"/>
    <lineage>
        <taxon>Eukaryota</taxon>
        <taxon>Metazoa</taxon>
        <taxon>Chordata</taxon>
        <taxon>Craniata</taxon>
        <taxon>Vertebrata</taxon>
        <taxon>Euteleostomi</taxon>
        <taxon>Amphibia</taxon>
        <taxon>Batrachia</taxon>
        <taxon>Caudata</taxon>
        <taxon>Salamandroidea</taxon>
        <taxon>Salamandridae</taxon>
        <taxon>Pleurodelinae</taxon>
        <taxon>Pleurodeles</taxon>
    </lineage>
</organism>
<evidence type="ECO:0000313" key="1">
    <source>
        <dbReference type="EMBL" id="KAJ1108926.1"/>
    </source>
</evidence>
<sequence length="77" mass="8595">MVVITNTPGDGKGEKEASDGEMRLASSIKVFRYVFRFLPFACSFCLALRGLSTLDQSKSSRILPRLVIGKLKWLQTD</sequence>
<dbReference type="AlphaFoldDB" id="A0AAV7N001"/>